<dbReference type="Proteomes" id="UP001150217">
    <property type="component" value="Unassembled WGS sequence"/>
</dbReference>
<dbReference type="Gene3D" id="3.40.50.1820">
    <property type="entry name" value="alpha/beta hydrolase"/>
    <property type="match status" value="1"/>
</dbReference>
<feature type="domain" description="GPI inositol-deacylase PGAP1-like alpha/beta" evidence="3">
    <location>
        <begin position="293"/>
        <end position="345"/>
    </location>
</feature>
<dbReference type="SUPFAM" id="SSF53474">
    <property type="entry name" value="alpha/beta-Hydrolases"/>
    <property type="match status" value="1"/>
</dbReference>
<dbReference type="PANTHER" id="PTHR11440">
    <property type="entry name" value="LECITHIN-CHOLESTEROL ACYLTRANSFERASE-RELATED"/>
    <property type="match status" value="1"/>
</dbReference>
<comment type="caution">
    <text evidence="4">The sequence shown here is derived from an EMBL/GenBank/DDBJ whole genome shotgun (WGS) entry which is preliminary data.</text>
</comment>
<keyword evidence="1" id="KW-0472">Membrane</keyword>
<keyword evidence="1 4" id="KW-0378">Hydrolase</keyword>
<feature type="region of interest" description="Disordered" evidence="2">
    <location>
        <begin position="107"/>
        <end position="138"/>
    </location>
</feature>
<keyword evidence="1" id="KW-0653">Protein transport</keyword>
<name>A0ABQ8VSU6_9AGAR</name>
<comment type="function">
    <text evidence="1">Involved in inositol deacylation of GPI-anchored proteins which plays important roles in the quality control and ER-associated degradation of GPI-anchored proteins.</text>
</comment>
<protein>
    <recommendedName>
        <fullName evidence="1">GPI inositol-deacylase</fullName>
        <ecNumber evidence="1">3.1.-.-</ecNumber>
    </recommendedName>
</protein>
<organism evidence="4 5">
    <name type="scientific">Lentinula lateritia</name>
    <dbReference type="NCBI Taxonomy" id="40482"/>
    <lineage>
        <taxon>Eukaryota</taxon>
        <taxon>Fungi</taxon>
        <taxon>Dikarya</taxon>
        <taxon>Basidiomycota</taxon>
        <taxon>Agaricomycotina</taxon>
        <taxon>Agaricomycetes</taxon>
        <taxon>Agaricomycetidae</taxon>
        <taxon>Agaricales</taxon>
        <taxon>Marasmiineae</taxon>
        <taxon>Omphalotaceae</taxon>
        <taxon>Lentinula</taxon>
    </lineage>
</organism>
<evidence type="ECO:0000256" key="2">
    <source>
        <dbReference type="SAM" id="MobiDB-lite"/>
    </source>
</evidence>
<feature type="region of interest" description="Disordered" evidence="2">
    <location>
        <begin position="570"/>
        <end position="589"/>
    </location>
</feature>
<gene>
    <name evidence="4" type="ORF">C8R41DRAFT_814064</name>
</gene>
<dbReference type="EMBL" id="JANVFT010000010">
    <property type="protein sequence ID" value="KAJ4499445.1"/>
    <property type="molecule type" value="Genomic_DNA"/>
</dbReference>
<dbReference type="InterPro" id="IPR029058">
    <property type="entry name" value="AB_hydrolase_fold"/>
</dbReference>
<evidence type="ECO:0000313" key="5">
    <source>
        <dbReference type="Proteomes" id="UP001150217"/>
    </source>
</evidence>
<dbReference type="Pfam" id="PF07819">
    <property type="entry name" value="PGAP1"/>
    <property type="match status" value="1"/>
</dbReference>
<keyword evidence="1" id="KW-0256">Endoplasmic reticulum</keyword>
<evidence type="ECO:0000259" key="3">
    <source>
        <dbReference type="Pfam" id="PF07819"/>
    </source>
</evidence>
<feature type="region of interest" description="Disordered" evidence="2">
    <location>
        <begin position="625"/>
        <end position="645"/>
    </location>
</feature>
<comment type="similarity">
    <text evidence="1">Belongs to the GPI inositol-deacylase family.</text>
</comment>
<proteinExistence type="inferred from homology"/>
<feature type="compositionally biased region" description="Basic and acidic residues" evidence="2">
    <location>
        <begin position="515"/>
        <end position="539"/>
    </location>
</feature>
<feature type="non-terminal residue" evidence="4">
    <location>
        <position position="1"/>
    </location>
</feature>
<evidence type="ECO:0000313" key="4">
    <source>
        <dbReference type="EMBL" id="KAJ4499445.1"/>
    </source>
</evidence>
<dbReference type="InterPro" id="IPR012908">
    <property type="entry name" value="PGAP1-ab_dom-like"/>
</dbReference>
<keyword evidence="5" id="KW-1185">Reference proteome</keyword>
<comment type="subcellular location">
    <subcellularLocation>
        <location evidence="1">Endoplasmic reticulum membrane</location>
    </subcellularLocation>
</comment>
<evidence type="ECO:0000256" key="1">
    <source>
        <dbReference type="RuleBase" id="RU365011"/>
    </source>
</evidence>
<reference evidence="4" key="1">
    <citation type="submission" date="2022-08" db="EMBL/GenBank/DDBJ databases">
        <title>A Global Phylogenomic Analysis of the Shiitake Genus Lentinula.</title>
        <authorList>
            <consortium name="DOE Joint Genome Institute"/>
            <person name="Sierra-Patev S."/>
            <person name="Min B."/>
            <person name="Naranjo-Ortiz M."/>
            <person name="Looney B."/>
            <person name="Konkel Z."/>
            <person name="Slot J.C."/>
            <person name="Sakamoto Y."/>
            <person name="Steenwyk J.L."/>
            <person name="Rokas A."/>
            <person name="Carro J."/>
            <person name="Camarero S."/>
            <person name="Ferreira P."/>
            <person name="Molpeceres G."/>
            <person name="Ruiz-Duenas F.J."/>
            <person name="Serrano A."/>
            <person name="Henrissat B."/>
            <person name="Drula E."/>
            <person name="Hughes K.W."/>
            <person name="Mata J.L."/>
            <person name="Ishikawa N.K."/>
            <person name="Vargas-Isla R."/>
            <person name="Ushijima S."/>
            <person name="Smith C.A."/>
            <person name="Ahrendt S."/>
            <person name="Andreopoulos W."/>
            <person name="He G."/>
            <person name="Labutti K."/>
            <person name="Lipzen A."/>
            <person name="Ng V."/>
            <person name="Riley R."/>
            <person name="Sandor L."/>
            <person name="Barry K."/>
            <person name="Martinez A.T."/>
            <person name="Xiao Y."/>
            <person name="Gibbons J.G."/>
            <person name="Terashima K."/>
            <person name="Grigoriev I.V."/>
            <person name="Hibbett D.S."/>
        </authorList>
    </citation>
    <scope>NUCLEOTIDE SEQUENCE</scope>
    <source>
        <strain evidence="4">RHP3577 ss4</strain>
    </source>
</reference>
<accession>A0ABQ8VSU6</accession>
<sequence length="680" mass="74560">MKLAFKPSCRFLMGESSQSIPVLRWLGTWSPYGKPSSQEPSPASSSSNLSSPSLVSLNEALHEPLCSLRRPPSAQLLHFSLEHARHPPFLDNLTRSTLPTASLSPEAIISSSNSSPPPSPTSRIRSNASSNNPIDSLNININHLSPSRSSLDSLRSISQRDLNLRRPHTRATSIVAPSDSEPTASWWWFQSGNKDNVDTLLAEEDRAATVREEQDHIRKKYHSPRNPIIFCHGLLGFDSVTIGPSIAPISLNHWRGVQEVLEANGAEVLITRVPATSSPIERAKVLEETVSAKYPGRKVHLIGHSMGGIDCRYLTTCLTQRKFSVLSITTIATPHRGSSFADHFLATLGKGRMDSFLSLLDLLPNGGGDGKAFECLTLESMRKFNEDVPDVPGVKYFSWGSVYEPGLVDTWKWPHSVVLEKEGPNDGLVSVQSAKWGKYMGTLQNVNHLDLVGWINPARFKWAEITGKQINFRPATFYLGIADMLAREVDGVVDEDGNQGNRAAGGDNIQSEDPGVSRRTVDSQSQEDRTNPDSLEGRIRNSKSSTHRLTEMMFAADEGEVIDDVILRAEPSPSRSPPWANSLIPPNPPPQDHVLVYPTHNDTAEESSRNHSDYRQLNYKANIVQSTAPGDENSQKDKRTEGFFPNWTSRVSDSLVSLAFLGSPPASSSCKPVTAGAASS</sequence>
<dbReference type="GO" id="GO:0016787">
    <property type="term" value="F:hydrolase activity"/>
    <property type="evidence" value="ECO:0007669"/>
    <property type="project" value="UniProtKB-KW"/>
</dbReference>
<keyword evidence="1" id="KW-0813">Transport</keyword>
<dbReference type="EC" id="3.1.-.-" evidence="1"/>
<feature type="region of interest" description="Disordered" evidence="2">
    <location>
        <begin position="496"/>
        <end position="547"/>
    </location>
</feature>
<feature type="compositionally biased region" description="Polar residues" evidence="2">
    <location>
        <begin position="127"/>
        <end position="138"/>
    </location>
</feature>